<dbReference type="SMART" id="SM00849">
    <property type="entry name" value="Lactamase_B"/>
    <property type="match status" value="1"/>
</dbReference>
<dbReference type="Proteomes" id="UP001174050">
    <property type="component" value="Unassembled WGS sequence"/>
</dbReference>
<feature type="region of interest" description="Disordered" evidence="3">
    <location>
        <begin position="55"/>
        <end position="77"/>
    </location>
</feature>
<keyword evidence="2" id="KW-0378">Hydrolase</keyword>
<comment type="caution">
    <text evidence="5">The sequence shown here is derived from an EMBL/GenBank/DDBJ whole genome shotgun (WGS) entry which is preliminary data.</text>
</comment>
<keyword evidence="1" id="KW-0255">Endonuclease</keyword>
<name>A0ABT7Z1M1_9ACTN</name>
<feature type="domain" description="Metallo-beta-lactamase" evidence="4">
    <location>
        <begin position="96"/>
        <end position="313"/>
    </location>
</feature>
<reference evidence="5" key="1">
    <citation type="submission" date="2023-06" db="EMBL/GenBank/DDBJ databases">
        <title>WGS-Sequencing of Streptomyces ficellus isolate 21 collected from sand in Gara Djebilet Iron Mine in Algeria.</title>
        <authorList>
            <person name="Zegers G.P."/>
            <person name="Gomez A."/>
            <person name="Gueddou A."/>
            <person name="Zahara A.F."/>
            <person name="Worth M."/>
            <person name="Sevigny J.L."/>
            <person name="Tisa L."/>
        </authorList>
    </citation>
    <scope>NUCLEOTIDE SEQUENCE</scope>
    <source>
        <strain evidence="5">AS11</strain>
    </source>
</reference>
<evidence type="ECO:0000256" key="1">
    <source>
        <dbReference type="ARBA" id="ARBA00022759"/>
    </source>
</evidence>
<dbReference type="Gene3D" id="3.60.15.10">
    <property type="entry name" value="Ribonuclease Z/Hydroxyacylglutathione hydrolase-like"/>
    <property type="match status" value="1"/>
</dbReference>
<proteinExistence type="predicted"/>
<evidence type="ECO:0000256" key="3">
    <source>
        <dbReference type="SAM" id="MobiDB-lite"/>
    </source>
</evidence>
<dbReference type="RefSeq" id="WP_290110248.1">
    <property type="nucleotide sequence ID" value="NZ_JAUEPL010000004.1"/>
</dbReference>
<dbReference type="EMBL" id="JAUEPL010000004">
    <property type="protein sequence ID" value="MDN3293392.1"/>
    <property type="molecule type" value="Genomic_DNA"/>
</dbReference>
<dbReference type="SUPFAM" id="SSF56281">
    <property type="entry name" value="Metallo-hydrolase/oxidoreductase"/>
    <property type="match status" value="1"/>
</dbReference>
<feature type="compositionally biased region" description="Polar residues" evidence="3">
    <location>
        <begin position="1"/>
        <end position="21"/>
    </location>
</feature>
<organism evidence="5 6">
    <name type="scientific">Streptomyces ficellus</name>
    <dbReference type="NCBI Taxonomy" id="1977088"/>
    <lineage>
        <taxon>Bacteria</taxon>
        <taxon>Bacillati</taxon>
        <taxon>Actinomycetota</taxon>
        <taxon>Actinomycetes</taxon>
        <taxon>Kitasatosporales</taxon>
        <taxon>Streptomycetaceae</taxon>
        <taxon>Streptomyces</taxon>
    </lineage>
</organism>
<feature type="region of interest" description="Disordered" evidence="3">
    <location>
        <begin position="1"/>
        <end position="23"/>
    </location>
</feature>
<accession>A0ABT7Z1M1</accession>
<keyword evidence="6" id="KW-1185">Reference proteome</keyword>
<dbReference type="CDD" id="cd07719">
    <property type="entry name" value="arylsulfatase_AtsA-like_MBL-fold"/>
    <property type="match status" value="1"/>
</dbReference>
<dbReference type="InterPro" id="IPR044094">
    <property type="entry name" value="AtsA-like_MBL-fold"/>
</dbReference>
<gene>
    <name evidence="5" type="ORF">QWM81_04915</name>
</gene>
<evidence type="ECO:0000259" key="4">
    <source>
        <dbReference type="SMART" id="SM00849"/>
    </source>
</evidence>
<dbReference type="PANTHER" id="PTHR46018:SF2">
    <property type="entry name" value="ZINC PHOSPHODIESTERASE ELAC PROTEIN 1"/>
    <property type="match status" value="1"/>
</dbReference>
<dbReference type="PANTHER" id="PTHR46018">
    <property type="entry name" value="ZINC PHOSPHODIESTERASE ELAC PROTEIN 1"/>
    <property type="match status" value="1"/>
</dbReference>
<dbReference type="Pfam" id="PF12706">
    <property type="entry name" value="Lactamase_B_2"/>
    <property type="match status" value="1"/>
</dbReference>
<protein>
    <submittedName>
        <fullName evidence="5">MBL fold metallo-hydrolase</fullName>
    </submittedName>
</protein>
<dbReference type="InterPro" id="IPR001279">
    <property type="entry name" value="Metallo-B-lactamas"/>
</dbReference>
<evidence type="ECO:0000313" key="5">
    <source>
        <dbReference type="EMBL" id="MDN3293392.1"/>
    </source>
</evidence>
<sequence>MRIFRRSSNAGSSSRPATDNSPAAIARRPLLGAAAALPFGLLGCNAAAKTGTEAASATASETAPRAGQQDAAGGPAPTVRVRLLGTGGPEMSTTRQGMSTLIEAGGLRLLFDVGRGATQNMYESRVNPKDVTKIFLTHLHNDHYEDLPTLWLNPWFMLGRTEQLEIWGPPGTAGMVKGMRAMYQHDLDHRSNALFKKEYLDIRVHEIRPGIVYDQDGVKVTAFTVEHKDGNPAYGFRFDHSGKSVLLSGDTTYHENVVTHGKGVDALIHNVIAFDEELTKSGKLKAVEEKLTTPEQAARVFSEARPRIAVFSHIAKKGLHGEAGDQVIMNRTRKAGYDGPLYMGLDRMTIDIADDVTVRKPLSTAGLPELDGPGVRL</sequence>
<keyword evidence="1" id="KW-0540">Nuclease</keyword>
<dbReference type="InterPro" id="IPR036866">
    <property type="entry name" value="RibonucZ/Hydroxyglut_hydro"/>
</dbReference>
<evidence type="ECO:0000256" key="2">
    <source>
        <dbReference type="ARBA" id="ARBA00022801"/>
    </source>
</evidence>
<evidence type="ECO:0000313" key="6">
    <source>
        <dbReference type="Proteomes" id="UP001174050"/>
    </source>
</evidence>